<dbReference type="KEGG" id="ima:PO878_04430"/>
<gene>
    <name evidence="1" type="ORF">PO878_04430</name>
</gene>
<protein>
    <submittedName>
        <fullName evidence="1">Uncharacterized protein</fullName>
    </submittedName>
</protein>
<dbReference type="RefSeq" id="WP_272737486.1">
    <property type="nucleotide sequence ID" value="NZ_CP116942.1"/>
</dbReference>
<proteinExistence type="predicted"/>
<accession>A0AAE9Y760</accession>
<dbReference type="Proteomes" id="UP001216390">
    <property type="component" value="Chromosome"/>
</dbReference>
<sequence length="107" mass="11752">MKPFLRAANRARLAPVGWVSEPAGTWAGRQVEVVFDPRRHQIVMVRNEPGDTTRPALAGEGFRRLAVDGQQEMWVRDHAAGTAHQAPGRVVPIEAQPQAVQIQGRGL</sequence>
<reference evidence="1" key="1">
    <citation type="submission" date="2023-01" db="EMBL/GenBank/DDBJ databases">
        <title>The diversity of Class Acidimicrobiia in South China Sea sediment environments and the proposal of Iamia marina sp. nov., a novel species of the genus Iamia.</title>
        <authorList>
            <person name="He Y."/>
            <person name="Tian X."/>
        </authorList>
    </citation>
    <scope>NUCLEOTIDE SEQUENCE</scope>
    <source>
        <strain evidence="1">DSM 19957</strain>
    </source>
</reference>
<evidence type="ECO:0000313" key="2">
    <source>
        <dbReference type="Proteomes" id="UP001216390"/>
    </source>
</evidence>
<keyword evidence="2" id="KW-1185">Reference proteome</keyword>
<dbReference type="AlphaFoldDB" id="A0AAE9Y760"/>
<evidence type="ECO:0000313" key="1">
    <source>
        <dbReference type="EMBL" id="WCO67969.1"/>
    </source>
</evidence>
<organism evidence="1 2">
    <name type="scientific">Iamia majanohamensis</name>
    <dbReference type="NCBI Taxonomy" id="467976"/>
    <lineage>
        <taxon>Bacteria</taxon>
        <taxon>Bacillati</taxon>
        <taxon>Actinomycetota</taxon>
        <taxon>Acidimicrobiia</taxon>
        <taxon>Acidimicrobiales</taxon>
        <taxon>Iamiaceae</taxon>
        <taxon>Iamia</taxon>
    </lineage>
</organism>
<name>A0AAE9Y760_9ACTN</name>
<dbReference type="EMBL" id="CP116942">
    <property type="protein sequence ID" value="WCO67969.1"/>
    <property type="molecule type" value="Genomic_DNA"/>
</dbReference>